<accession>A0ABR2FDU3</accession>
<protein>
    <submittedName>
        <fullName evidence="2">Uncharacterized protein</fullName>
    </submittedName>
</protein>
<sequence>MDLRLRIEATRPSEPGMADRLLWDKIENGRFQECVKGIGFDVTSSISARRSSRQGVLWRRPSEEWWKLNSDCAVATGSGLSSCGGVGGVSCCWCWFVMAGMLLAVVYCG</sequence>
<keyword evidence="1" id="KW-0472">Membrane</keyword>
<proteinExistence type="predicted"/>
<evidence type="ECO:0000256" key="1">
    <source>
        <dbReference type="SAM" id="Phobius"/>
    </source>
</evidence>
<keyword evidence="3" id="KW-1185">Reference proteome</keyword>
<evidence type="ECO:0000313" key="3">
    <source>
        <dbReference type="Proteomes" id="UP001472677"/>
    </source>
</evidence>
<organism evidence="2 3">
    <name type="scientific">Hibiscus sabdariffa</name>
    <name type="common">roselle</name>
    <dbReference type="NCBI Taxonomy" id="183260"/>
    <lineage>
        <taxon>Eukaryota</taxon>
        <taxon>Viridiplantae</taxon>
        <taxon>Streptophyta</taxon>
        <taxon>Embryophyta</taxon>
        <taxon>Tracheophyta</taxon>
        <taxon>Spermatophyta</taxon>
        <taxon>Magnoliopsida</taxon>
        <taxon>eudicotyledons</taxon>
        <taxon>Gunneridae</taxon>
        <taxon>Pentapetalae</taxon>
        <taxon>rosids</taxon>
        <taxon>malvids</taxon>
        <taxon>Malvales</taxon>
        <taxon>Malvaceae</taxon>
        <taxon>Malvoideae</taxon>
        <taxon>Hibiscus</taxon>
    </lineage>
</organism>
<keyword evidence="1" id="KW-0812">Transmembrane</keyword>
<name>A0ABR2FDU3_9ROSI</name>
<evidence type="ECO:0000313" key="2">
    <source>
        <dbReference type="EMBL" id="KAK8578961.1"/>
    </source>
</evidence>
<comment type="caution">
    <text evidence="2">The sequence shown here is derived from an EMBL/GenBank/DDBJ whole genome shotgun (WGS) entry which is preliminary data.</text>
</comment>
<dbReference type="EMBL" id="JBBPBM010000006">
    <property type="protein sequence ID" value="KAK8578961.1"/>
    <property type="molecule type" value="Genomic_DNA"/>
</dbReference>
<feature type="transmembrane region" description="Helical" evidence="1">
    <location>
        <begin position="86"/>
        <end position="108"/>
    </location>
</feature>
<gene>
    <name evidence="2" type="ORF">V6N12_069301</name>
</gene>
<dbReference type="Proteomes" id="UP001472677">
    <property type="component" value="Unassembled WGS sequence"/>
</dbReference>
<reference evidence="2 3" key="1">
    <citation type="journal article" date="2024" name="G3 (Bethesda)">
        <title>Genome assembly of Hibiscus sabdariffa L. provides insights into metabolisms of medicinal natural products.</title>
        <authorList>
            <person name="Kim T."/>
        </authorList>
    </citation>
    <scope>NUCLEOTIDE SEQUENCE [LARGE SCALE GENOMIC DNA]</scope>
    <source>
        <strain evidence="2">TK-2024</strain>
        <tissue evidence="2">Old leaves</tissue>
    </source>
</reference>
<keyword evidence="1" id="KW-1133">Transmembrane helix</keyword>